<keyword evidence="5" id="KW-0255">Endonuclease</keyword>
<dbReference type="PANTHER" id="PTHR37984">
    <property type="entry name" value="PROTEIN CBG26694"/>
    <property type="match status" value="1"/>
</dbReference>
<reference evidence="13" key="1">
    <citation type="submission" date="2022-08" db="UniProtKB">
        <authorList>
            <consortium name="EnsemblMetazoa"/>
        </authorList>
    </citation>
    <scope>IDENTIFICATION</scope>
    <source>
        <strain evidence="13">05x7-T-G4-1.051#20</strain>
    </source>
</reference>
<evidence type="ECO:0000256" key="2">
    <source>
        <dbReference type="ARBA" id="ARBA00022679"/>
    </source>
</evidence>
<keyword evidence="4" id="KW-0540">Nuclease</keyword>
<dbReference type="FunFam" id="3.30.420.10:FF:000063">
    <property type="entry name" value="Retrovirus-related Pol polyprotein from transposon 297-like Protein"/>
    <property type="match status" value="1"/>
</dbReference>
<dbReference type="Proteomes" id="UP000005408">
    <property type="component" value="Unassembled WGS sequence"/>
</dbReference>
<keyword evidence="8" id="KW-0863">Zinc-finger</keyword>
<feature type="region of interest" description="Disordered" evidence="9">
    <location>
        <begin position="1245"/>
        <end position="1325"/>
    </location>
</feature>
<evidence type="ECO:0000256" key="9">
    <source>
        <dbReference type="SAM" id="MobiDB-lite"/>
    </source>
</evidence>
<dbReference type="FunFam" id="1.10.340.70:FF:000003">
    <property type="entry name" value="Protein CBG25708"/>
    <property type="match status" value="1"/>
</dbReference>
<dbReference type="Gene3D" id="3.30.420.10">
    <property type="entry name" value="Ribonuclease H-like superfamily/Ribonuclease H"/>
    <property type="match status" value="1"/>
</dbReference>
<evidence type="ECO:0000256" key="1">
    <source>
        <dbReference type="ARBA" id="ARBA00012493"/>
    </source>
</evidence>
<dbReference type="CDD" id="cd01647">
    <property type="entry name" value="RT_LTR"/>
    <property type="match status" value="1"/>
</dbReference>
<dbReference type="InterPro" id="IPR000477">
    <property type="entry name" value="RT_dom"/>
</dbReference>
<evidence type="ECO:0000259" key="12">
    <source>
        <dbReference type="PROSITE" id="PS50994"/>
    </source>
</evidence>
<dbReference type="CDD" id="cd09274">
    <property type="entry name" value="RNase_HI_RT_Ty3"/>
    <property type="match status" value="1"/>
</dbReference>
<dbReference type="EC" id="2.7.7.49" evidence="1"/>
<evidence type="ECO:0000256" key="3">
    <source>
        <dbReference type="ARBA" id="ARBA00022695"/>
    </source>
</evidence>
<dbReference type="Pfam" id="PF00078">
    <property type="entry name" value="RVT_1"/>
    <property type="match status" value="1"/>
</dbReference>
<dbReference type="SMART" id="SM00343">
    <property type="entry name" value="ZnF_C2HC"/>
    <property type="match status" value="1"/>
</dbReference>
<dbReference type="Gene3D" id="3.10.20.370">
    <property type="match status" value="1"/>
</dbReference>
<dbReference type="Gene3D" id="3.10.10.10">
    <property type="entry name" value="HIV Type 1 Reverse Transcriptase, subunit A, domain 1"/>
    <property type="match status" value="1"/>
</dbReference>
<dbReference type="InterPro" id="IPR021109">
    <property type="entry name" value="Peptidase_aspartic_dom_sf"/>
</dbReference>
<evidence type="ECO:0000259" key="11">
    <source>
        <dbReference type="PROSITE" id="PS50878"/>
    </source>
</evidence>
<evidence type="ECO:0000256" key="6">
    <source>
        <dbReference type="ARBA" id="ARBA00022801"/>
    </source>
</evidence>
<dbReference type="Gene3D" id="3.30.70.270">
    <property type="match status" value="2"/>
</dbReference>
<dbReference type="PROSITE" id="PS50158">
    <property type="entry name" value="ZF_CCHC"/>
    <property type="match status" value="1"/>
</dbReference>
<accession>A0A8W8JDW2</accession>
<feature type="compositionally biased region" description="Low complexity" evidence="9">
    <location>
        <begin position="1274"/>
        <end position="1292"/>
    </location>
</feature>
<evidence type="ECO:0000256" key="4">
    <source>
        <dbReference type="ARBA" id="ARBA00022722"/>
    </source>
</evidence>
<dbReference type="GO" id="GO:0015074">
    <property type="term" value="P:DNA integration"/>
    <property type="evidence" value="ECO:0007669"/>
    <property type="project" value="InterPro"/>
</dbReference>
<evidence type="ECO:0000256" key="5">
    <source>
        <dbReference type="ARBA" id="ARBA00022759"/>
    </source>
</evidence>
<dbReference type="FunFam" id="3.30.70.270:FF:000026">
    <property type="entry name" value="Transposon Ty3-G Gag-Pol polyprotein"/>
    <property type="match status" value="1"/>
</dbReference>
<dbReference type="Gene3D" id="1.10.340.70">
    <property type="match status" value="1"/>
</dbReference>
<evidence type="ECO:0000256" key="7">
    <source>
        <dbReference type="ARBA" id="ARBA00022918"/>
    </source>
</evidence>
<dbReference type="OrthoDB" id="6220944at2759"/>
<dbReference type="PROSITE" id="PS50994">
    <property type="entry name" value="INTEGRASE"/>
    <property type="match status" value="1"/>
</dbReference>
<dbReference type="InterPro" id="IPR036875">
    <property type="entry name" value="Znf_CCHC_sf"/>
</dbReference>
<evidence type="ECO:0000313" key="13">
    <source>
        <dbReference type="EnsemblMetazoa" id="G18703.1:cds"/>
    </source>
</evidence>
<feature type="region of interest" description="Disordered" evidence="9">
    <location>
        <begin position="178"/>
        <end position="204"/>
    </location>
</feature>
<dbReference type="PROSITE" id="PS50878">
    <property type="entry name" value="RT_POL"/>
    <property type="match status" value="1"/>
</dbReference>
<feature type="compositionally biased region" description="Basic and acidic residues" evidence="9">
    <location>
        <begin position="1311"/>
        <end position="1325"/>
    </location>
</feature>
<dbReference type="InterPro" id="IPR001584">
    <property type="entry name" value="Integrase_cat-core"/>
</dbReference>
<proteinExistence type="predicted"/>
<dbReference type="Gene3D" id="4.10.60.10">
    <property type="entry name" value="Zinc finger, CCHC-type"/>
    <property type="match status" value="1"/>
</dbReference>
<dbReference type="Gene3D" id="2.40.70.10">
    <property type="entry name" value="Acid Proteases"/>
    <property type="match status" value="1"/>
</dbReference>
<feature type="domain" description="CCHC-type" evidence="10">
    <location>
        <begin position="220"/>
        <end position="235"/>
    </location>
</feature>
<dbReference type="InterPro" id="IPR041373">
    <property type="entry name" value="RT_RNaseH"/>
</dbReference>
<keyword evidence="6" id="KW-0378">Hydrolase</keyword>
<dbReference type="GO" id="GO:0004519">
    <property type="term" value="F:endonuclease activity"/>
    <property type="evidence" value="ECO:0007669"/>
    <property type="project" value="UniProtKB-KW"/>
</dbReference>
<dbReference type="OMA" id="YWINIDK"/>
<dbReference type="PANTHER" id="PTHR37984:SF10">
    <property type="entry name" value="RIBONUCLEASE H"/>
    <property type="match status" value="1"/>
</dbReference>
<organism evidence="13 14">
    <name type="scientific">Magallana gigas</name>
    <name type="common">Pacific oyster</name>
    <name type="synonym">Crassostrea gigas</name>
    <dbReference type="NCBI Taxonomy" id="29159"/>
    <lineage>
        <taxon>Eukaryota</taxon>
        <taxon>Metazoa</taxon>
        <taxon>Spiralia</taxon>
        <taxon>Lophotrochozoa</taxon>
        <taxon>Mollusca</taxon>
        <taxon>Bivalvia</taxon>
        <taxon>Autobranchia</taxon>
        <taxon>Pteriomorphia</taxon>
        <taxon>Ostreida</taxon>
        <taxon>Ostreoidea</taxon>
        <taxon>Ostreidae</taxon>
        <taxon>Magallana</taxon>
    </lineage>
</organism>
<dbReference type="Pfam" id="PF17921">
    <property type="entry name" value="Integrase_H2C2"/>
    <property type="match status" value="1"/>
</dbReference>
<keyword evidence="7" id="KW-0695">RNA-directed DNA polymerase</keyword>
<dbReference type="InterPro" id="IPR050951">
    <property type="entry name" value="Retrovirus_Pol_polyprotein"/>
</dbReference>
<dbReference type="SUPFAM" id="SSF56672">
    <property type="entry name" value="DNA/RNA polymerases"/>
    <property type="match status" value="1"/>
</dbReference>
<dbReference type="SUPFAM" id="SSF53098">
    <property type="entry name" value="Ribonuclease H-like"/>
    <property type="match status" value="1"/>
</dbReference>
<dbReference type="InterPro" id="IPR041588">
    <property type="entry name" value="Integrase_H2C2"/>
</dbReference>
<dbReference type="InterPro" id="IPR001878">
    <property type="entry name" value="Znf_CCHC"/>
</dbReference>
<name>A0A8W8JDW2_MAGGI</name>
<keyword evidence="14" id="KW-1185">Reference proteome</keyword>
<dbReference type="GO" id="GO:0003676">
    <property type="term" value="F:nucleic acid binding"/>
    <property type="evidence" value="ECO:0007669"/>
    <property type="project" value="InterPro"/>
</dbReference>
<dbReference type="Pfam" id="PF17917">
    <property type="entry name" value="RT_RNaseH"/>
    <property type="match status" value="1"/>
</dbReference>
<keyword evidence="8" id="KW-0479">Metal-binding</keyword>
<dbReference type="InterPro" id="IPR036397">
    <property type="entry name" value="RNaseH_sf"/>
</dbReference>
<sequence length="1325" mass="150303">MTNIGKLGDFQEGKESFVNYAERMEQFFVANEVKDEKKVAVLLSVIGPATYGILKNLLQPQLPKNTSFENIVGALKNYYMPKPLVISERFKFNKRNQKEGETVNEYVCELKKLSADCEFGDFLKEALRDRLVCGLKSEAIQKKLLSEAKLDFDGAVRIATAMEIADKDTQSFAGNTESVHFMNSKPGQRGKPTSAGPKKPGYRGGEKHYLDAGKHRNSIKCYKCGKPGHIAKHCKVQGKVYLKQDKTTHYVQDSDEEEDLSIYSVHSTSEVDKDKSYSIGLSINGSIVQFQLDTGSARTIMNEHTYQKMLTGCKLKKSTIVLRSYTKEIIPILGECSVTVVYGEQHLTNMSVLVIKGSQPCLLGRDWLSKIQIDWKEIFMVTKDRIEHLTKEYADLFEENQNPIKHFKASIKLKEECSPIFCKARPVPYALRDKVEGELKKLQEKGVIYPVKHSEWAAPIVVVPKADKSVRLCGDYKVTVNRVISEEQYPLPNTDDMFASLAGGQKFTKLDLRQAYSQVELESDSEEYLTINTHHGLFRYRRLAYGVSSASAIFQAIMDKILSGLPQVVCRIDDILITAPDDETHFKTVKEVFHRLRQYNMTLRQDKCIFMADQVVYMGFMVDKHGIHPTDEKIAAIRDAPRPTNVKELKAYLGLLNYYGSFLQNLSTVLHPLHHLLKKGEQWTWTDECESSFEASKQMITKGKLLVFYDMKKPLRLACDSSAYGVGAVVSHLMEDGSERPIAFASRTLSSSERNYAQVEKEALSLIFGVKKFHKYLYGRTFTLITDHKPLVTIFGPKNGIPTLAAARMQRWALILSGYQYQIVYRPSQEHGNCDSLSRLPVEGNLGTEEYEDVYCTGLDNTELPICNTDIARATKVDPLLARVFELTLNGWPSQVNDPELQPFFERRSSLSIEQGIILWGIRVVIPMALRKRIMEELHEEHLGMCRMKALARGYVWWPNLDRNIEETVQACPSCMSVRNSPQSASLHPWIWATRPFQRIHIDYAEYKGQSLLIVNDSYSKWLEVIPVRSTTSANTIDKLRMLFASTGLPEEIVSDNGPQFTSHEFRDFTRQNGIKHTLVPPYHPQSNGFAERGVQIVKKALKSKDVEGRQQSLEHRLANFLLKYRVTPHTTTGVSPSELFLKRQLRTRLTLVKPEIGKSVEKSQQRMKDIHDRGKVKVRQFEEGDQVQVKTTIQPGKWKWLPGTVNKVCGPLTYLVQVGNRKRFCHLDHLLACNAKLPQALPPLSDFSLKEPTRPTVDLPEEVDLPNAEPSEEAGSSPPSSQTSKTPSTTSRVMSSRAANQSMSIPSPRPVRERKPVRRLIEEI</sequence>
<keyword evidence="3" id="KW-0548">Nucleotidyltransferase</keyword>
<dbReference type="InterPro" id="IPR043502">
    <property type="entry name" value="DNA/RNA_pol_sf"/>
</dbReference>
<evidence type="ECO:0000256" key="8">
    <source>
        <dbReference type="PROSITE-ProRule" id="PRU00047"/>
    </source>
</evidence>
<evidence type="ECO:0000313" key="14">
    <source>
        <dbReference type="Proteomes" id="UP000005408"/>
    </source>
</evidence>
<dbReference type="InterPro" id="IPR043128">
    <property type="entry name" value="Rev_trsase/Diguanyl_cyclase"/>
</dbReference>
<dbReference type="SUPFAM" id="SSF57756">
    <property type="entry name" value="Retrovirus zinc finger-like domains"/>
    <property type="match status" value="1"/>
</dbReference>
<protein>
    <recommendedName>
        <fullName evidence="1">RNA-directed DNA polymerase</fullName>
        <ecNumber evidence="1">2.7.7.49</ecNumber>
    </recommendedName>
</protein>
<feature type="domain" description="Reverse transcriptase" evidence="11">
    <location>
        <begin position="444"/>
        <end position="622"/>
    </location>
</feature>
<dbReference type="GO" id="GO:0016787">
    <property type="term" value="F:hydrolase activity"/>
    <property type="evidence" value="ECO:0007669"/>
    <property type="project" value="UniProtKB-KW"/>
</dbReference>
<keyword evidence="8" id="KW-0862">Zinc</keyword>
<dbReference type="Pfam" id="PF00098">
    <property type="entry name" value="zf-CCHC"/>
    <property type="match status" value="1"/>
</dbReference>
<dbReference type="InterPro" id="IPR012337">
    <property type="entry name" value="RNaseH-like_sf"/>
</dbReference>
<keyword evidence="2" id="KW-0808">Transferase</keyword>
<feature type="compositionally biased region" description="Polar residues" evidence="9">
    <location>
        <begin position="1293"/>
        <end position="1306"/>
    </location>
</feature>
<dbReference type="Pfam" id="PF00665">
    <property type="entry name" value="rve"/>
    <property type="match status" value="1"/>
</dbReference>
<dbReference type="FunFam" id="3.10.20.370:FF:000001">
    <property type="entry name" value="Retrovirus-related Pol polyprotein from transposon 17.6-like protein"/>
    <property type="match status" value="1"/>
</dbReference>
<dbReference type="EnsemblMetazoa" id="G18703.1">
    <property type="protein sequence ID" value="G18703.1:cds"/>
    <property type="gene ID" value="G18703"/>
</dbReference>
<evidence type="ECO:0000259" key="10">
    <source>
        <dbReference type="PROSITE" id="PS50158"/>
    </source>
</evidence>
<feature type="domain" description="Integrase catalytic" evidence="12">
    <location>
        <begin position="992"/>
        <end position="1145"/>
    </location>
</feature>
<dbReference type="SUPFAM" id="SSF50630">
    <property type="entry name" value="Acid proteases"/>
    <property type="match status" value="1"/>
</dbReference>
<dbReference type="GO" id="GO:0008270">
    <property type="term" value="F:zinc ion binding"/>
    <property type="evidence" value="ECO:0007669"/>
    <property type="project" value="UniProtKB-KW"/>
</dbReference>
<dbReference type="GO" id="GO:0003964">
    <property type="term" value="F:RNA-directed DNA polymerase activity"/>
    <property type="evidence" value="ECO:0007669"/>
    <property type="project" value="UniProtKB-KW"/>
</dbReference>